<dbReference type="SMART" id="SM00704">
    <property type="entry name" value="ZnF_CDGSH"/>
    <property type="match status" value="1"/>
</dbReference>
<organism evidence="6 7">
    <name type="scientific">Pseudogracilibacillus auburnensis</name>
    <dbReference type="NCBI Taxonomy" id="1494959"/>
    <lineage>
        <taxon>Bacteria</taxon>
        <taxon>Bacillati</taxon>
        <taxon>Bacillota</taxon>
        <taxon>Bacilli</taxon>
        <taxon>Bacillales</taxon>
        <taxon>Bacillaceae</taxon>
        <taxon>Pseudogracilibacillus</taxon>
    </lineage>
</organism>
<dbReference type="GO" id="GO:0046872">
    <property type="term" value="F:metal ion binding"/>
    <property type="evidence" value="ECO:0007669"/>
    <property type="project" value="UniProtKB-KW"/>
</dbReference>
<dbReference type="GO" id="GO:0005737">
    <property type="term" value="C:cytoplasm"/>
    <property type="evidence" value="ECO:0007669"/>
    <property type="project" value="UniProtKB-ARBA"/>
</dbReference>
<dbReference type="InterPro" id="IPR018967">
    <property type="entry name" value="FeS-contain_CDGSH-typ"/>
</dbReference>
<keyword evidence="2" id="KW-0479">Metal-binding</keyword>
<proteinExistence type="predicted"/>
<dbReference type="AlphaFoldDB" id="A0A2V3VUQ6"/>
<protein>
    <submittedName>
        <fullName evidence="6">CDGSH-type Zn-finger protein</fullName>
    </submittedName>
</protein>
<evidence type="ECO:0000256" key="3">
    <source>
        <dbReference type="ARBA" id="ARBA00023004"/>
    </source>
</evidence>
<keyword evidence="7" id="KW-1185">Reference proteome</keyword>
<dbReference type="Pfam" id="PF09360">
    <property type="entry name" value="zf-CDGSH"/>
    <property type="match status" value="1"/>
</dbReference>
<evidence type="ECO:0000259" key="5">
    <source>
        <dbReference type="SMART" id="SM00704"/>
    </source>
</evidence>
<evidence type="ECO:0000313" key="6">
    <source>
        <dbReference type="EMBL" id="PXW85662.1"/>
    </source>
</evidence>
<name>A0A2V3VUQ6_9BACI</name>
<dbReference type="Proteomes" id="UP000247978">
    <property type="component" value="Unassembled WGS sequence"/>
</dbReference>
<dbReference type="GO" id="GO:0051537">
    <property type="term" value="F:2 iron, 2 sulfur cluster binding"/>
    <property type="evidence" value="ECO:0007669"/>
    <property type="project" value="UniProtKB-KW"/>
</dbReference>
<gene>
    <name evidence="6" type="ORF">DFR56_110163</name>
</gene>
<keyword evidence="4" id="KW-0411">Iron-sulfur</keyword>
<dbReference type="RefSeq" id="WP_110396118.1">
    <property type="nucleotide sequence ID" value="NZ_JADIJL010000018.1"/>
</dbReference>
<comment type="caution">
    <text evidence="6">The sequence shown here is derived from an EMBL/GenBank/DDBJ whole genome shotgun (WGS) entry which is preliminary data.</text>
</comment>
<feature type="domain" description="Iron-binding zinc finger CDGSH type" evidence="5">
    <location>
        <begin position="25"/>
        <end position="60"/>
    </location>
</feature>
<dbReference type="Gene3D" id="3.40.5.90">
    <property type="entry name" value="CDGSH iron-sulfur domain, mitoNEET-type"/>
    <property type="match status" value="1"/>
</dbReference>
<dbReference type="EMBL" id="QJJQ01000010">
    <property type="protein sequence ID" value="PXW85662.1"/>
    <property type="molecule type" value="Genomic_DNA"/>
</dbReference>
<dbReference type="InterPro" id="IPR042216">
    <property type="entry name" value="MitoNEET_CISD"/>
</dbReference>
<evidence type="ECO:0000313" key="7">
    <source>
        <dbReference type="Proteomes" id="UP000247978"/>
    </source>
</evidence>
<keyword evidence="3" id="KW-0408">Iron</keyword>
<evidence type="ECO:0000256" key="2">
    <source>
        <dbReference type="ARBA" id="ARBA00022723"/>
    </source>
</evidence>
<reference evidence="6 7" key="1">
    <citation type="submission" date="2018-05" db="EMBL/GenBank/DDBJ databases">
        <title>Genomic Encyclopedia of Type Strains, Phase IV (KMG-IV): sequencing the most valuable type-strain genomes for metagenomic binning, comparative biology and taxonomic classification.</title>
        <authorList>
            <person name="Goeker M."/>
        </authorList>
    </citation>
    <scope>NUCLEOTIDE SEQUENCE [LARGE SCALE GENOMIC DNA]</scope>
    <source>
        <strain evidence="6 7">DSM 28556</strain>
    </source>
</reference>
<keyword evidence="1" id="KW-0001">2Fe-2S</keyword>
<evidence type="ECO:0000256" key="1">
    <source>
        <dbReference type="ARBA" id="ARBA00022714"/>
    </source>
</evidence>
<dbReference type="OrthoDB" id="9795032at2"/>
<accession>A0A2V3VUQ6</accession>
<sequence length="73" mass="8114">MKTPSIQMKDNGPYQIRGSFALVDATGNKYEVGSDISLCRCGRSENKPFCDGTHEEIDFESAPRAEENVMIEV</sequence>
<evidence type="ECO:0000256" key="4">
    <source>
        <dbReference type="ARBA" id="ARBA00023014"/>
    </source>
</evidence>